<protein>
    <submittedName>
        <fullName evidence="1">Uncharacterized protein</fullName>
    </submittedName>
</protein>
<dbReference type="Pfam" id="PF22742">
    <property type="entry name" value="PspAB"/>
    <property type="match status" value="1"/>
</dbReference>
<accession>T0ZRX5</accession>
<organism evidence="1">
    <name type="scientific">mine drainage metagenome</name>
    <dbReference type="NCBI Taxonomy" id="410659"/>
    <lineage>
        <taxon>unclassified sequences</taxon>
        <taxon>metagenomes</taxon>
        <taxon>ecological metagenomes</taxon>
    </lineage>
</organism>
<name>T0ZRX5_9ZZZZ</name>
<reference evidence="1" key="1">
    <citation type="submission" date="2013-08" db="EMBL/GenBank/DDBJ databases">
        <authorList>
            <person name="Mendez C."/>
            <person name="Richter M."/>
            <person name="Ferrer M."/>
            <person name="Sanchez J."/>
        </authorList>
    </citation>
    <scope>NUCLEOTIDE SEQUENCE</scope>
</reference>
<reference evidence="1" key="2">
    <citation type="journal article" date="2014" name="ISME J.">
        <title>Microbial stratification in low pH oxic and suboxic macroscopic growths along an acid mine drainage.</title>
        <authorList>
            <person name="Mendez-Garcia C."/>
            <person name="Mesa V."/>
            <person name="Sprenger R.R."/>
            <person name="Richter M."/>
            <person name="Diez M.S."/>
            <person name="Solano J."/>
            <person name="Bargiela R."/>
            <person name="Golyshina O.V."/>
            <person name="Manteca A."/>
            <person name="Ramos J.L."/>
            <person name="Gallego J.R."/>
            <person name="Llorente I."/>
            <person name="Martins Dos Santos V.A."/>
            <person name="Jensen O.N."/>
            <person name="Pelaez A.I."/>
            <person name="Sanchez J."/>
            <person name="Ferrer M."/>
        </authorList>
    </citation>
    <scope>NUCLEOTIDE SEQUENCE</scope>
</reference>
<dbReference type="EMBL" id="AUZX01010557">
    <property type="protein sequence ID" value="EQD47252.1"/>
    <property type="molecule type" value="Genomic_DNA"/>
</dbReference>
<feature type="non-terminal residue" evidence="1">
    <location>
        <position position="1"/>
    </location>
</feature>
<dbReference type="InterPro" id="IPR054383">
    <property type="entry name" value="PspAB-like"/>
</dbReference>
<comment type="caution">
    <text evidence="1">The sequence shown here is derived from an EMBL/GenBank/DDBJ whole genome shotgun (WGS) entry which is preliminary data.</text>
</comment>
<proteinExistence type="predicted"/>
<gene>
    <name evidence="1" type="ORF">B1A_14382</name>
</gene>
<dbReference type="AlphaFoldDB" id="T0ZRX5"/>
<sequence length="72" mass="8595">GSLLASVFRLQEDNSPTYLVYNYKRGRFYPFRPRGSADRDESREIQLSTLLRKALPIEEDLERWYPLWDCPV</sequence>
<evidence type="ECO:0000313" key="1">
    <source>
        <dbReference type="EMBL" id="EQD47252.1"/>
    </source>
</evidence>